<proteinExistence type="predicted"/>
<evidence type="ECO:0000313" key="2">
    <source>
        <dbReference type="EMBL" id="MFC5217290.1"/>
    </source>
</evidence>
<dbReference type="Proteomes" id="UP001596263">
    <property type="component" value="Unassembled WGS sequence"/>
</dbReference>
<sequence>MIATAFGAACPLLYLLAIAAIPYLIRRDHRRNAMATTPCSSCRQPKGPGKYLCWTCWASLSGLARRALSRRDSKAMDRLQELYRQLAAGVPLAEIQVTP</sequence>
<organism evidence="2 3">
    <name type="scientific">Streptomyces coerulescens</name>
    <dbReference type="NCBI Taxonomy" id="29304"/>
    <lineage>
        <taxon>Bacteria</taxon>
        <taxon>Bacillati</taxon>
        <taxon>Actinomycetota</taxon>
        <taxon>Actinomycetes</taxon>
        <taxon>Kitasatosporales</taxon>
        <taxon>Streptomycetaceae</taxon>
        <taxon>Streptomyces</taxon>
    </lineage>
</organism>
<keyword evidence="1" id="KW-1133">Transmembrane helix</keyword>
<keyword evidence="3" id="KW-1185">Reference proteome</keyword>
<gene>
    <name evidence="2" type="ORF">ACFPQ9_25970</name>
</gene>
<reference evidence="3" key="1">
    <citation type="journal article" date="2019" name="Int. J. Syst. Evol. Microbiol.">
        <title>The Global Catalogue of Microorganisms (GCM) 10K type strain sequencing project: providing services to taxonomists for standard genome sequencing and annotation.</title>
        <authorList>
            <consortium name="The Broad Institute Genomics Platform"/>
            <consortium name="The Broad Institute Genome Sequencing Center for Infectious Disease"/>
            <person name="Wu L."/>
            <person name="Ma J."/>
        </authorList>
    </citation>
    <scope>NUCLEOTIDE SEQUENCE [LARGE SCALE GENOMIC DNA]</scope>
    <source>
        <strain evidence="3">KCTC 42586</strain>
    </source>
</reference>
<keyword evidence="1" id="KW-0812">Transmembrane</keyword>
<evidence type="ECO:0000256" key="1">
    <source>
        <dbReference type="SAM" id="Phobius"/>
    </source>
</evidence>
<dbReference type="RefSeq" id="WP_380857844.1">
    <property type="nucleotide sequence ID" value="NZ_JBHSKM010000019.1"/>
</dbReference>
<comment type="caution">
    <text evidence="2">The sequence shown here is derived from an EMBL/GenBank/DDBJ whole genome shotgun (WGS) entry which is preliminary data.</text>
</comment>
<feature type="transmembrane region" description="Helical" evidence="1">
    <location>
        <begin position="6"/>
        <end position="25"/>
    </location>
</feature>
<name>A0ABW0CN44_STRCD</name>
<keyword evidence="1" id="KW-0472">Membrane</keyword>
<protein>
    <submittedName>
        <fullName evidence="2">Uncharacterized protein</fullName>
    </submittedName>
</protein>
<evidence type="ECO:0000313" key="3">
    <source>
        <dbReference type="Proteomes" id="UP001596263"/>
    </source>
</evidence>
<accession>A0ABW0CN44</accession>
<dbReference type="EMBL" id="JBHSKM010000019">
    <property type="protein sequence ID" value="MFC5217290.1"/>
    <property type="molecule type" value="Genomic_DNA"/>
</dbReference>